<dbReference type="EMBL" id="BK032852">
    <property type="protein sequence ID" value="DAF64177.1"/>
    <property type="molecule type" value="Genomic_DNA"/>
</dbReference>
<evidence type="ECO:0000313" key="2">
    <source>
        <dbReference type="EMBL" id="DAF64177.1"/>
    </source>
</evidence>
<sequence length="120" mass="13829">MKIIKHLIIGIAGMAVSILMVYGFSFLSENVDYKYQKAIDNISYDRLKKVEDTARAMIATYKSDKLTYEAYKNTDVELATQAKIRANRTAVAYNEYILKNSFQWKGNIPSDIYNQLEIIE</sequence>
<keyword evidence="1" id="KW-0812">Transmembrane</keyword>
<accession>A0A8S5TLZ0</accession>
<keyword evidence="1" id="KW-1133">Transmembrane helix</keyword>
<feature type="transmembrane region" description="Helical" evidence="1">
    <location>
        <begin position="7"/>
        <end position="27"/>
    </location>
</feature>
<reference evidence="2" key="1">
    <citation type="journal article" date="2021" name="Proc. Natl. Acad. Sci. U.S.A.">
        <title>A Catalog of Tens of Thousands of Viruses from Human Metagenomes Reveals Hidden Associations with Chronic Diseases.</title>
        <authorList>
            <person name="Tisza M.J."/>
            <person name="Buck C.B."/>
        </authorList>
    </citation>
    <scope>NUCLEOTIDE SEQUENCE</scope>
    <source>
        <strain evidence="2">CtBpc6</strain>
    </source>
</reference>
<organism evidence="2">
    <name type="scientific">Caudovirales sp. ctBpc6</name>
    <dbReference type="NCBI Taxonomy" id="2827631"/>
    <lineage>
        <taxon>Viruses</taxon>
        <taxon>Duplodnaviria</taxon>
        <taxon>Heunggongvirae</taxon>
        <taxon>Uroviricota</taxon>
        <taxon>Caudoviricetes</taxon>
    </lineage>
</organism>
<keyword evidence="1" id="KW-0472">Membrane</keyword>
<name>A0A8S5TLZ0_9CAUD</name>
<proteinExistence type="predicted"/>
<protein>
    <submittedName>
        <fullName evidence="2">Uncharacterized protein</fullName>
    </submittedName>
</protein>
<evidence type="ECO:0000256" key="1">
    <source>
        <dbReference type="SAM" id="Phobius"/>
    </source>
</evidence>